<feature type="compositionally biased region" description="Acidic residues" evidence="1">
    <location>
        <begin position="971"/>
        <end position="985"/>
    </location>
</feature>
<feature type="region of interest" description="Disordered" evidence="1">
    <location>
        <begin position="484"/>
        <end position="672"/>
    </location>
</feature>
<dbReference type="Proteomes" id="UP001215280">
    <property type="component" value="Unassembled WGS sequence"/>
</dbReference>
<feature type="compositionally biased region" description="Low complexity" evidence="1">
    <location>
        <begin position="77"/>
        <end position="95"/>
    </location>
</feature>
<evidence type="ECO:0000313" key="2">
    <source>
        <dbReference type="EMBL" id="KAJ7746921.1"/>
    </source>
</evidence>
<feature type="region of interest" description="Disordered" evidence="1">
    <location>
        <begin position="712"/>
        <end position="856"/>
    </location>
</feature>
<dbReference type="GO" id="GO:0000724">
    <property type="term" value="P:double-strand break repair via homologous recombination"/>
    <property type="evidence" value="ECO:0007669"/>
    <property type="project" value="TreeGrafter"/>
</dbReference>
<feature type="compositionally biased region" description="Polar residues" evidence="1">
    <location>
        <begin position="147"/>
        <end position="160"/>
    </location>
</feature>
<feature type="region of interest" description="Disordered" evidence="1">
    <location>
        <begin position="294"/>
        <end position="472"/>
    </location>
</feature>
<dbReference type="GO" id="GO:0035361">
    <property type="term" value="C:Cul8-RING ubiquitin ligase complex"/>
    <property type="evidence" value="ECO:0007669"/>
    <property type="project" value="TreeGrafter"/>
</dbReference>
<feature type="compositionally biased region" description="Low complexity" evidence="1">
    <location>
        <begin position="774"/>
        <end position="784"/>
    </location>
</feature>
<evidence type="ECO:0000313" key="3">
    <source>
        <dbReference type="Proteomes" id="UP001215280"/>
    </source>
</evidence>
<dbReference type="GO" id="GO:0005634">
    <property type="term" value="C:nucleus"/>
    <property type="evidence" value="ECO:0007669"/>
    <property type="project" value="InterPro"/>
</dbReference>
<name>A0AAD7INP5_9AGAR</name>
<feature type="compositionally biased region" description="Basic and acidic residues" evidence="1">
    <location>
        <begin position="607"/>
        <end position="644"/>
    </location>
</feature>
<sequence>MDDVVETSDPEELEELRRARSHLKSPQIRLSQTDDRQSPRKRAKHDHAYTDPSFRTPARSLSASSDEPRVQSISEDTSPASLTSASSPKANSSSPVATPPISVAKPSVSPAIVMYDAENPFTDSQDILPGLGRPKFHAPQRDGSRPPSASSSPILDSTEGSLMREVEHPDSPSRSRTRSESLDPLLLIFSPSRPSIADEPVSTPQASPPAVIPFSSPPSLSPIPSASRSNRGTEPIRESDTPRRSASPHNHPEDPAIAQALADDHPGRYSLRQRQAKQMAPYRWDKAQYIQTMGHLPEAIVANPRSPRRHRAREENYEDEQTQETQDADAPQRDEWRPRRSRSKSSSPEQIVSPWVGEYLPPMPPDEDDGEVDALRKEARKAGKEARKADRERKTHAPTRRHGRKTLKAFPVRESDDSEDDRRPSRKPPSLRSHDRSNSPNSRRRVSQQSTARRARDGTPGSPTFPAAFGSLSRPVTPVFQHARSLSPPVCNDDVDMEMPRHSSLLPSSHVQRTDPGSPMVISDDESDRASRRSRRTVQPSPERELSREEKKQRKRIRDLGRMYPAFMRDRMMQDGGQAKPRRQRSPTPFSESEDEQPLLPGQTRVRRAENPRDIRDIKGDSESSDDEKSMSDTKDVPINKADESDVEVVPRRKGRVRRYSPSPRRSSDEEVEEILLDGRIDDERIEAYLKEAPLRSSRLQEKDMIDWMLANTAEVGGVPRPRPRARAKATARRSESPPRRSKASISVGGARPQRQTRIAFPKRDRSQGRHQAHSPAPKSASPAPREPRKRGTVHHHHIRLEFVGERPAQKRKRRPQRDQSPHPNAGGVSGDDGPSFQEDEEPPSPPQNVHDIPHPELLRRAARKQKEKEKRARMKMQGIYTLVAPKGNHIIGQLGKTFTLNVADDGFHQALAPKSDKRPQPIRLPTFNIVPTKPRASASSRAHKKQKFIVDDDRPRKVSRPHKTPPMVPESEESMEEMEQDDPPEPPVPEEQNVPLDFGISVSSIKFGLETYTGRGRLAELVDLQELIAELVPAVADGKNCRDAFRPNHFSAHGFDLGPNVTVARFLTFFGKICDRFFEFATGLPEDDEEAMQEWVSVIAVTCRLITWLFIAEEITDEETRALKDAVGGEALRLTSKMREAALAAQSMDSNTFTVCWFAVELSIRAGFRLPADTSIRPPEPNALQEACGLLIEHLVEFGLDRGMEPLISSPDRINIDGSTIAHRAFEMWVGIWIIADKYSDSFSTSTHPLWNTVETTLKARQLTKPISHFEASENVWRAIISLSTISQLWRTDKIHILALRPPLIRRSPTYWGIVLFALHCICLEAVDETVSEESLDTRDQYVKVVVERCCLLWSRWDWQPHDATQVLHRLLDIFRSRKFANLRHEKAEFPDFLRVDDWTLLSRPIHSETTFVLFLKLVHQTLLVNKSKVKKLLSLAIPTGSLPWSKAHPPSIPELSTLFNRLSVIAIAIHIDPEQHEHWLGKAREYVRFKDVDPTTRNAYIRGLMYLSIVMVRRGLPLDKALDWLDEMVTVLLEEYRSQKGRIVVLGLHALVVSVRNVIHAFKGSPPKIPHRYPDPRLILSLGPILRDSDLIKPNNASAHIVPRLIRSFLNIRELAVPKPKRPALPPAVPEQESQDEYGFDLDLIEAFDKTEEEALLKLESEVKAKDESLLPLLEQKICWILWRQLSEHVKHQKLKQCFKTGDPLSNDIALLTGCWVACGNIVIQNKKSSWTSFLLSCDPKSKNWPKLDTFSQRRMDFLVYSNVLKRDPMTYLDLQDKFFTVLFESLASWHTTSEEDYIELLLSIDGSRHPLLLGAVWAANPQKDEPSNIDLLTARLPLLSVVLENLSQCLTDIFHPVDSQNYVRYCIKMFSAMKNVESELDGKALRSYTSWCLQVYKLYQEHPNIMEQERLRQWTDWLERLTVESTNGNARN</sequence>
<gene>
    <name evidence="2" type="ORF">DFH07DRAFT_831817</name>
</gene>
<feature type="compositionally biased region" description="Basic and acidic residues" evidence="1">
    <location>
        <begin position="234"/>
        <end position="243"/>
    </location>
</feature>
<feature type="region of interest" description="Disordered" evidence="1">
    <location>
        <begin position="121"/>
        <end position="282"/>
    </location>
</feature>
<dbReference type="Pfam" id="PF09462">
    <property type="entry name" value="Mus7"/>
    <property type="match status" value="1"/>
</dbReference>
<feature type="compositionally biased region" description="Basic residues" evidence="1">
    <location>
        <begin position="396"/>
        <end position="407"/>
    </location>
</feature>
<feature type="region of interest" description="Disordered" evidence="1">
    <location>
        <begin position="912"/>
        <end position="991"/>
    </location>
</feature>
<feature type="compositionally biased region" description="Basic residues" evidence="1">
    <location>
        <begin position="722"/>
        <end position="732"/>
    </location>
</feature>
<comment type="caution">
    <text evidence="2">The sequence shown here is derived from an EMBL/GenBank/DDBJ whole genome shotgun (WGS) entry which is preliminary data.</text>
</comment>
<feature type="compositionally biased region" description="Basic and acidic residues" evidence="1">
    <location>
        <begin position="373"/>
        <end position="395"/>
    </location>
</feature>
<keyword evidence="3" id="KW-1185">Reference proteome</keyword>
<feature type="region of interest" description="Disordered" evidence="1">
    <location>
        <begin position="1"/>
        <end position="104"/>
    </location>
</feature>
<feature type="compositionally biased region" description="Acidic residues" evidence="1">
    <location>
        <begin position="1"/>
        <end position="14"/>
    </location>
</feature>
<feature type="compositionally biased region" description="Basic residues" evidence="1">
    <location>
        <begin position="788"/>
        <end position="799"/>
    </location>
</feature>
<dbReference type="GO" id="GO:0031297">
    <property type="term" value="P:replication fork processing"/>
    <property type="evidence" value="ECO:0007669"/>
    <property type="project" value="InterPro"/>
</dbReference>
<feature type="compositionally biased region" description="Pro residues" evidence="1">
    <location>
        <begin position="206"/>
        <end position="221"/>
    </location>
</feature>
<feature type="compositionally biased region" description="Polar residues" evidence="1">
    <location>
        <begin position="59"/>
        <end position="76"/>
    </location>
</feature>
<evidence type="ECO:0000256" key="1">
    <source>
        <dbReference type="SAM" id="MobiDB-lite"/>
    </source>
</evidence>
<dbReference type="PANTHER" id="PTHR28122:SF1">
    <property type="entry name" value="E3 UBIQUITIN-PROTEIN LIGASE SUBSTRATE RECEPTOR MMS22"/>
    <property type="match status" value="1"/>
</dbReference>
<feature type="compositionally biased region" description="Basic and acidic residues" evidence="1">
    <location>
        <begin position="800"/>
        <end position="809"/>
    </location>
</feature>
<feature type="compositionally biased region" description="Basic and acidic residues" evidence="1">
    <location>
        <begin position="411"/>
        <end position="423"/>
    </location>
</feature>
<dbReference type="EMBL" id="JARJLG010000096">
    <property type="protein sequence ID" value="KAJ7746921.1"/>
    <property type="molecule type" value="Genomic_DNA"/>
</dbReference>
<organism evidence="2 3">
    <name type="scientific">Mycena maculata</name>
    <dbReference type="NCBI Taxonomy" id="230809"/>
    <lineage>
        <taxon>Eukaryota</taxon>
        <taxon>Fungi</taxon>
        <taxon>Dikarya</taxon>
        <taxon>Basidiomycota</taxon>
        <taxon>Agaricomycotina</taxon>
        <taxon>Agaricomycetes</taxon>
        <taxon>Agaricomycetidae</taxon>
        <taxon>Agaricales</taxon>
        <taxon>Marasmiineae</taxon>
        <taxon>Mycenaceae</taxon>
        <taxon>Mycena</taxon>
    </lineage>
</organism>
<protein>
    <submittedName>
        <fullName evidence="2">Mus7/MMS22 family-domain-containing protein</fullName>
    </submittedName>
</protein>
<feature type="compositionally biased region" description="Basic and acidic residues" evidence="1">
    <location>
        <begin position="162"/>
        <end position="181"/>
    </location>
</feature>
<proteinExistence type="predicted"/>
<dbReference type="InterPro" id="IPR019021">
    <property type="entry name" value="Mms22"/>
</dbReference>
<accession>A0AAD7INP5</accession>
<feature type="compositionally biased region" description="Basic and acidic residues" evidence="1">
    <location>
        <begin position="542"/>
        <end position="552"/>
    </location>
</feature>
<reference evidence="2" key="1">
    <citation type="submission" date="2023-03" db="EMBL/GenBank/DDBJ databases">
        <title>Massive genome expansion in bonnet fungi (Mycena s.s.) driven by repeated elements and novel gene families across ecological guilds.</title>
        <authorList>
            <consortium name="Lawrence Berkeley National Laboratory"/>
            <person name="Harder C.B."/>
            <person name="Miyauchi S."/>
            <person name="Viragh M."/>
            <person name="Kuo A."/>
            <person name="Thoen E."/>
            <person name="Andreopoulos B."/>
            <person name="Lu D."/>
            <person name="Skrede I."/>
            <person name="Drula E."/>
            <person name="Henrissat B."/>
            <person name="Morin E."/>
            <person name="Kohler A."/>
            <person name="Barry K."/>
            <person name="LaButti K."/>
            <person name="Morin E."/>
            <person name="Salamov A."/>
            <person name="Lipzen A."/>
            <person name="Mereny Z."/>
            <person name="Hegedus B."/>
            <person name="Baldrian P."/>
            <person name="Stursova M."/>
            <person name="Weitz H."/>
            <person name="Taylor A."/>
            <person name="Grigoriev I.V."/>
            <person name="Nagy L.G."/>
            <person name="Martin F."/>
            <person name="Kauserud H."/>
        </authorList>
    </citation>
    <scope>NUCLEOTIDE SEQUENCE</scope>
    <source>
        <strain evidence="2">CBHHK188m</strain>
    </source>
</reference>
<dbReference type="PANTHER" id="PTHR28122">
    <property type="entry name" value="E3 UBIQUITIN-PROTEIN LIGASE SUBSTRATE RECEPTOR MMS22"/>
    <property type="match status" value="1"/>
</dbReference>